<organism evidence="1 2">
    <name type="scientific">Streptomyces akebiae</name>
    <dbReference type="NCBI Taxonomy" id="2865673"/>
    <lineage>
        <taxon>Bacteria</taxon>
        <taxon>Bacillati</taxon>
        <taxon>Actinomycetota</taxon>
        <taxon>Actinomycetes</taxon>
        <taxon>Kitasatosporales</taxon>
        <taxon>Streptomycetaceae</taxon>
        <taxon>Streptomyces</taxon>
    </lineage>
</organism>
<accession>A0ABX8XKD9</accession>
<reference evidence="1 2" key="1">
    <citation type="submission" date="2021-08" db="EMBL/GenBank/DDBJ databases">
        <authorList>
            <person name="Ping M."/>
        </authorList>
    </citation>
    <scope>NUCLEOTIDE SEQUENCE [LARGE SCALE GENOMIC DNA]</scope>
    <source>
        <strain evidence="1 2">MG28</strain>
    </source>
</reference>
<gene>
    <name evidence="1" type="ORF">K1J60_05945</name>
</gene>
<sequence>MTTTRTQFEQRLAELRRDAQELTRKDFAHLAGVAEKTVRNWLDADPDFASTARTGPRRVQLFPFDEGAQWVRKNLFGPDERAPEVSPGPRLAAEPHRMPYTPGERWRWVDMARLRGVTPTAVRLLAKEYQDHPERPFPPRDEYDRMFDASEVAAWFRWYDTTRPGYTGPRPAEIAAESGTKDTRRTEVIRRLNTAIDKGEDLTTQVLARELDVSADVAARYLRQAAEAVLPERGLISRSQIAERLPKTAAALTPEQRRERVKTLLRRKNAPTPVITVADTPYYSETAIAELLAPPT</sequence>
<proteinExistence type="predicted"/>
<protein>
    <submittedName>
        <fullName evidence="1">Uncharacterized protein</fullName>
    </submittedName>
</protein>
<keyword evidence="2" id="KW-1185">Reference proteome</keyword>
<name>A0ABX8XKD9_9ACTN</name>
<evidence type="ECO:0000313" key="1">
    <source>
        <dbReference type="EMBL" id="QYX76108.1"/>
    </source>
</evidence>
<dbReference type="RefSeq" id="WP_220645243.1">
    <property type="nucleotide sequence ID" value="NZ_CP080647.1"/>
</dbReference>
<dbReference type="EMBL" id="CP080647">
    <property type="protein sequence ID" value="QYX76108.1"/>
    <property type="molecule type" value="Genomic_DNA"/>
</dbReference>
<evidence type="ECO:0000313" key="2">
    <source>
        <dbReference type="Proteomes" id="UP000827138"/>
    </source>
</evidence>
<dbReference type="Proteomes" id="UP000827138">
    <property type="component" value="Chromosome"/>
</dbReference>